<accession>A0A0A9GEL8</accession>
<proteinExistence type="predicted"/>
<feature type="compositionally biased region" description="Basic and acidic residues" evidence="1">
    <location>
        <begin position="7"/>
        <end position="26"/>
    </location>
</feature>
<protein>
    <submittedName>
        <fullName evidence="2">Uncharacterized protein</fullName>
    </submittedName>
</protein>
<name>A0A0A9GEL8_ARUDO</name>
<organism evidence="2">
    <name type="scientific">Arundo donax</name>
    <name type="common">Giant reed</name>
    <name type="synonym">Donax arundinaceus</name>
    <dbReference type="NCBI Taxonomy" id="35708"/>
    <lineage>
        <taxon>Eukaryota</taxon>
        <taxon>Viridiplantae</taxon>
        <taxon>Streptophyta</taxon>
        <taxon>Embryophyta</taxon>
        <taxon>Tracheophyta</taxon>
        <taxon>Spermatophyta</taxon>
        <taxon>Magnoliopsida</taxon>
        <taxon>Liliopsida</taxon>
        <taxon>Poales</taxon>
        <taxon>Poaceae</taxon>
        <taxon>PACMAD clade</taxon>
        <taxon>Arundinoideae</taxon>
        <taxon>Arundineae</taxon>
        <taxon>Arundo</taxon>
    </lineage>
</organism>
<dbReference type="AlphaFoldDB" id="A0A0A9GEL8"/>
<reference evidence="2" key="2">
    <citation type="journal article" date="2015" name="Data Brief">
        <title>Shoot transcriptome of the giant reed, Arundo donax.</title>
        <authorList>
            <person name="Barrero R.A."/>
            <person name="Guerrero F.D."/>
            <person name="Moolhuijzen P."/>
            <person name="Goolsby J.A."/>
            <person name="Tidwell J."/>
            <person name="Bellgard S.E."/>
            <person name="Bellgard M.I."/>
        </authorList>
    </citation>
    <scope>NUCLEOTIDE SEQUENCE</scope>
    <source>
        <tissue evidence="2">Shoot tissue taken approximately 20 cm above the soil surface</tissue>
    </source>
</reference>
<evidence type="ECO:0000313" key="2">
    <source>
        <dbReference type="EMBL" id="JAE22947.1"/>
    </source>
</evidence>
<evidence type="ECO:0000256" key="1">
    <source>
        <dbReference type="SAM" id="MobiDB-lite"/>
    </source>
</evidence>
<sequence length="45" mass="5416">MAVSSGQHKEMKDRDRRKQQSDQKQYELLKTRFLGAKLLRHRVSM</sequence>
<feature type="region of interest" description="Disordered" evidence="1">
    <location>
        <begin position="1"/>
        <end position="26"/>
    </location>
</feature>
<reference evidence="2" key="1">
    <citation type="submission" date="2014-09" db="EMBL/GenBank/DDBJ databases">
        <authorList>
            <person name="Magalhaes I.L.F."/>
            <person name="Oliveira U."/>
            <person name="Santos F.R."/>
            <person name="Vidigal T.H.D.A."/>
            <person name="Brescovit A.D."/>
            <person name="Santos A.J."/>
        </authorList>
    </citation>
    <scope>NUCLEOTIDE SEQUENCE</scope>
    <source>
        <tissue evidence="2">Shoot tissue taken approximately 20 cm above the soil surface</tissue>
    </source>
</reference>
<dbReference type="EMBL" id="GBRH01174949">
    <property type="protein sequence ID" value="JAE22947.1"/>
    <property type="molecule type" value="Transcribed_RNA"/>
</dbReference>